<dbReference type="SUPFAM" id="SSF53474">
    <property type="entry name" value="alpha/beta-Hydrolases"/>
    <property type="match status" value="2"/>
</dbReference>
<dbReference type="KEGG" id="rml:FF011L_31630"/>
<evidence type="ECO:0000313" key="3">
    <source>
        <dbReference type="EMBL" id="QDS94384.1"/>
    </source>
</evidence>
<organism evidence="3 4">
    <name type="scientific">Roseimaritima multifibrata</name>
    <dbReference type="NCBI Taxonomy" id="1930274"/>
    <lineage>
        <taxon>Bacteria</taxon>
        <taxon>Pseudomonadati</taxon>
        <taxon>Planctomycetota</taxon>
        <taxon>Planctomycetia</taxon>
        <taxon>Pirellulales</taxon>
        <taxon>Pirellulaceae</taxon>
        <taxon>Roseimaritima</taxon>
    </lineage>
</organism>
<dbReference type="PANTHER" id="PTHR22946:SF8">
    <property type="entry name" value="ACETYL XYLAN ESTERASE DOMAIN-CONTAINING PROTEIN"/>
    <property type="match status" value="1"/>
</dbReference>
<evidence type="ECO:0000313" key="4">
    <source>
        <dbReference type="Proteomes" id="UP000320672"/>
    </source>
</evidence>
<evidence type="ECO:0000259" key="2">
    <source>
        <dbReference type="Pfam" id="PF05448"/>
    </source>
</evidence>
<dbReference type="Proteomes" id="UP000320672">
    <property type="component" value="Chromosome"/>
</dbReference>
<dbReference type="EMBL" id="CP036262">
    <property type="protein sequence ID" value="QDS94384.1"/>
    <property type="molecule type" value="Genomic_DNA"/>
</dbReference>
<feature type="region of interest" description="Disordered" evidence="1">
    <location>
        <begin position="1"/>
        <end position="25"/>
    </location>
</feature>
<dbReference type="InterPro" id="IPR050261">
    <property type="entry name" value="FrsA_esterase"/>
</dbReference>
<dbReference type="AlphaFoldDB" id="A0A517MHM3"/>
<evidence type="ECO:0000256" key="1">
    <source>
        <dbReference type="SAM" id="MobiDB-lite"/>
    </source>
</evidence>
<feature type="domain" description="Acetyl xylan esterase" evidence="2">
    <location>
        <begin position="134"/>
        <end position="285"/>
    </location>
</feature>
<accession>A0A517MHM3</accession>
<sequence length="728" mass="78717">MLRFPDESASHSSRPRTPPIEKQNMNLSRTPFSLAILVSAIIASASLAADPDPWKVYPGGLPSSANALRYNIDANVAVSRQHADPVGLEDWEKSKESLAVKLDEAIGLSPRPAKTPLNAKVTGRSERDGYTIENVVFESFPGFYVTANLYVPTGLEGPLPAIVVTAGHSMDDGKNYDLYRTAQIGLVRQGYVVLAYDPIGQGERKLRGYSHQVSYPALLVGHTNLRYMLWDSIRSLDYLETRPEVDPKRIGIAGNSGGGLNTMYAMPIDSRFACGASFCCLCSYEAWIKDGGNHCICNHLPGIAQNMEQFQFVGLAAPRPFLAGNGQKDPIFPIAGTRDTIRRAEQIYALYDSADHVTLRDVPAGHGWSKPLREAGYGWFNRFLQGRGDGSPVAEPEIVLEDKKSKDLIVFKDGKFPADARSYADLVREEANRLVSAYPSVPSDAAGYTAWAANLREQLWETLGGKPQAFKSPAEEHGSFDWEGHTVKRLTIRTERELEVPALLIQPENAKKPLPLVIVLDSEGKQAAMKSETVRRLLEQPIAILALDVRGTGEGVVNANQCASDAIVLGRPLLAQQAWDVIVAARTLSDQEGLGEVAVYGRGSSGLTALLAAALSDQIDAVVTERTLGSLVDAIADPLPQPLWVYAPNLLKVADVSQLAALCAPRPLLCVSPVDGEKKDLSESRIELLAAPVQAGYNAINATSAAQLATGTEAEQAAGDFLIKTLTE</sequence>
<reference evidence="3 4" key="1">
    <citation type="submission" date="2019-02" db="EMBL/GenBank/DDBJ databases">
        <title>Deep-cultivation of Planctomycetes and their phenomic and genomic characterization uncovers novel biology.</title>
        <authorList>
            <person name="Wiegand S."/>
            <person name="Jogler M."/>
            <person name="Boedeker C."/>
            <person name="Pinto D."/>
            <person name="Vollmers J."/>
            <person name="Rivas-Marin E."/>
            <person name="Kohn T."/>
            <person name="Peeters S.H."/>
            <person name="Heuer A."/>
            <person name="Rast P."/>
            <person name="Oberbeckmann S."/>
            <person name="Bunk B."/>
            <person name="Jeske O."/>
            <person name="Meyerdierks A."/>
            <person name="Storesund J.E."/>
            <person name="Kallscheuer N."/>
            <person name="Luecker S."/>
            <person name="Lage O.M."/>
            <person name="Pohl T."/>
            <person name="Merkel B.J."/>
            <person name="Hornburger P."/>
            <person name="Mueller R.-W."/>
            <person name="Bruemmer F."/>
            <person name="Labrenz M."/>
            <person name="Spormann A.M."/>
            <person name="Op den Camp H."/>
            <person name="Overmann J."/>
            <person name="Amann R."/>
            <person name="Jetten M.S.M."/>
            <person name="Mascher T."/>
            <person name="Medema M.H."/>
            <person name="Devos D.P."/>
            <person name="Kaster A.-K."/>
            <person name="Ovreas L."/>
            <person name="Rohde M."/>
            <person name="Galperin M.Y."/>
            <person name="Jogler C."/>
        </authorList>
    </citation>
    <scope>NUCLEOTIDE SEQUENCE [LARGE SCALE GENOMIC DNA]</scope>
    <source>
        <strain evidence="3 4">FF011L</strain>
    </source>
</reference>
<dbReference type="PANTHER" id="PTHR22946">
    <property type="entry name" value="DIENELACTONE HYDROLASE DOMAIN-CONTAINING PROTEIN-RELATED"/>
    <property type="match status" value="1"/>
</dbReference>
<dbReference type="Pfam" id="PF05448">
    <property type="entry name" value="AXE1"/>
    <property type="match status" value="1"/>
</dbReference>
<dbReference type="OrthoDB" id="244125at2"/>
<proteinExistence type="predicted"/>
<dbReference type="InterPro" id="IPR008391">
    <property type="entry name" value="AXE1_dom"/>
</dbReference>
<name>A0A517MHM3_9BACT</name>
<dbReference type="InterPro" id="IPR029058">
    <property type="entry name" value="AB_hydrolase_fold"/>
</dbReference>
<keyword evidence="4" id="KW-1185">Reference proteome</keyword>
<dbReference type="Gene3D" id="3.40.50.1820">
    <property type="entry name" value="alpha/beta hydrolase"/>
    <property type="match status" value="2"/>
</dbReference>
<protein>
    <submittedName>
        <fullName evidence="3">Acetyl xylan esterase (AXE1)</fullName>
    </submittedName>
</protein>
<gene>
    <name evidence="3" type="ORF">FF011L_31630</name>
</gene>